<reference evidence="1 2" key="1">
    <citation type="submission" date="2021-06" db="EMBL/GenBank/DDBJ databases">
        <authorList>
            <person name="Palmer J.M."/>
        </authorList>
    </citation>
    <scope>NUCLEOTIDE SEQUENCE [LARGE SCALE GENOMIC DNA]</scope>
    <source>
        <strain evidence="1 2">GA_2019</strain>
        <tissue evidence="1">Muscle</tissue>
    </source>
</reference>
<proteinExistence type="predicted"/>
<organism evidence="1 2">
    <name type="scientific">Goodea atripinnis</name>
    <dbReference type="NCBI Taxonomy" id="208336"/>
    <lineage>
        <taxon>Eukaryota</taxon>
        <taxon>Metazoa</taxon>
        <taxon>Chordata</taxon>
        <taxon>Craniata</taxon>
        <taxon>Vertebrata</taxon>
        <taxon>Euteleostomi</taxon>
        <taxon>Actinopterygii</taxon>
        <taxon>Neopterygii</taxon>
        <taxon>Teleostei</taxon>
        <taxon>Neoteleostei</taxon>
        <taxon>Acanthomorphata</taxon>
        <taxon>Ovalentaria</taxon>
        <taxon>Atherinomorphae</taxon>
        <taxon>Cyprinodontiformes</taxon>
        <taxon>Goodeidae</taxon>
        <taxon>Goodea</taxon>
    </lineage>
</organism>
<evidence type="ECO:0008006" key="3">
    <source>
        <dbReference type="Google" id="ProtNLM"/>
    </source>
</evidence>
<evidence type="ECO:0000313" key="1">
    <source>
        <dbReference type="EMBL" id="MEQ2158512.1"/>
    </source>
</evidence>
<name>A0ABV0MHK7_9TELE</name>
<comment type="caution">
    <text evidence="1">The sequence shown here is derived from an EMBL/GenBank/DDBJ whole genome shotgun (WGS) entry which is preliminary data.</text>
</comment>
<sequence>MGNIFQCCHALLSFFKCQDAPVQGGAEQSPLLSSEESDFDSLSLPYNFNDSIINPSAGITNPVLEPGHFLFPDIILSTNPGGEVTLVEPMVCLLVSEEDEEQGLEAGQPGDKGEIRSHREGGFTLFYVFLKVLHRAFMCFQSITLPVLHSQVSGQMLVSELHQVLMDHEITCHRTCFSLQLGNTVLDSLTKLRSIQGIQDGALIRVVEGN</sequence>
<accession>A0ABV0MHK7</accession>
<dbReference type="Proteomes" id="UP001476798">
    <property type="component" value="Unassembled WGS sequence"/>
</dbReference>
<dbReference type="EMBL" id="JAHRIO010000870">
    <property type="protein sequence ID" value="MEQ2158512.1"/>
    <property type="molecule type" value="Genomic_DNA"/>
</dbReference>
<keyword evidence="2" id="KW-1185">Reference proteome</keyword>
<evidence type="ECO:0000313" key="2">
    <source>
        <dbReference type="Proteomes" id="UP001476798"/>
    </source>
</evidence>
<gene>
    <name evidence="1" type="ORF">GOODEAATRI_013134</name>
</gene>
<protein>
    <recommendedName>
        <fullName evidence="3">Ubiquitin-like domain-containing protein</fullName>
    </recommendedName>
</protein>